<comment type="caution">
    <text evidence="1">The sequence shown here is derived from an EMBL/GenBank/DDBJ whole genome shotgun (WGS) entry which is preliminary data.</text>
</comment>
<dbReference type="Proteomes" id="UP000187203">
    <property type="component" value="Unassembled WGS sequence"/>
</dbReference>
<reference evidence="2" key="1">
    <citation type="submission" date="2013-09" db="EMBL/GenBank/DDBJ databases">
        <title>Corchorus olitorius genome sequencing.</title>
        <authorList>
            <person name="Alam M."/>
            <person name="Haque M.S."/>
            <person name="Islam M.S."/>
            <person name="Emdad E.M."/>
            <person name="Islam M.M."/>
            <person name="Ahmed B."/>
            <person name="Halim A."/>
            <person name="Hossen Q.M.M."/>
            <person name="Hossain M.Z."/>
            <person name="Ahmed R."/>
            <person name="Khan M.M."/>
            <person name="Islam R."/>
            <person name="Rashid M.M."/>
            <person name="Khan S.A."/>
            <person name="Rahman M.S."/>
            <person name="Alam M."/>
            <person name="Yahiya A.S."/>
            <person name="Khan M.S."/>
            <person name="Azam M.S."/>
            <person name="Haque T."/>
            <person name="Lashkar M.Z.H."/>
            <person name="Akhand A.I."/>
            <person name="Morshed G."/>
            <person name="Roy S."/>
            <person name="Uddin K.S."/>
            <person name="Rabeya T."/>
            <person name="Hossain A.S."/>
            <person name="Chowdhury A."/>
            <person name="Snigdha A.R."/>
            <person name="Mortoza M.S."/>
            <person name="Matin S.A."/>
            <person name="Hoque S.M.E."/>
            <person name="Islam M.K."/>
            <person name="Roy D.K."/>
            <person name="Haider R."/>
            <person name="Moosa M.M."/>
            <person name="Elias S.M."/>
            <person name="Hasan A.M."/>
            <person name="Jahan S."/>
            <person name="Shafiuddin M."/>
            <person name="Mahmood N."/>
            <person name="Shommy N.S."/>
        </authorList>
    </citation>
    <scope>NUCLEOTIDE SEQUENCE [LARGE SCALE GENOMIC DNA]</scope>
    <source>
        <strain evidence="2">cv. O-4</strain>
    </source>
</reference>
<feature type="non-terminal residue" evidence="1">
    <location>
        <position position="53"/>
    </location>
</feature>
<keyword evidence="2" id="KW-1185">Reference proteome</keyword>
<name>A0A1R3L2H8_9ROSI</name>
<organism evidence="1 2">
    <name type="scientific">Corchorus olitorius</name>
    <dbReference type="NCBI Taxonomy" id="93759"/>
    <lineage>
        <taxon>Eukaryota</taxon>
        <taxon>Viridiplantae</taxon>
        <taxon>Streptophyta</taxon>
        <taxon>Embryophyta</taxon>
        <taxon>Tracheophyta</taxon>
        <taxon>Spermatophyta</taxon>
        <taxon>Magnoliopsida</taxon>
        <taxon>eudicotyledons</taxon>
        <taxon>Gunneridae</taxon>
        <taxon>Pentapetalae</taxon>
        <taxon>rosids</taxon>
        <taxon>malvids</taxon>
        <taxon>Malvales</taxon>
        <taxon>Malvaceae</taxon>
        <taxon>Grewioideae</taxon>
        <taxon>Apeibeae</taxon>
        <taxon>Corchorus</taxon>
    </lineage>
</organism>
<accession>A0A1R3L2H8</accession>
<evidence type="ECO:0000313" key="2">
    <source>
        <dbReference type="Proteomes" id="UP000187203"/>
    </source>
</evidence>
<evidence type="ECO:0000313" key="1">
    <source>
        <dbReference type="EMBL" id="OMP13545.1"/>
    </source>
</evidence>
<dbReference type="EMBL" id="AWUE01003962">
    <property type="protein sequence ID" value="OMP13545.1"/>
    <property type="molecule type" value="Genomic_DNA"/>
</dbReference>
<dbReference type="AlphaFoldDB" id="A0A1R3L2H8"/>
<protein>
    <submittedName>
        <fullName evidence="1">Uncharacterized protein</fullName>
    </submittedName>
</protein>
<gene>
    <name evidence="1" type="ORF">COLO4_01448</name>
</gene>
<proteinExistence type="predicted"/>
<sequence>MRRSATLWVRSTRQVLSKQYKAGKTQVELKSRKNMKPLTKQCRVNKAEIKKGA</sequence>